<organism evidence="1 2">
    <name type="scientific">Sphingobium lactosutens DS20</name>
    <dbReference type="NCBI Taxonomy" id="1331060"/>
    <lineage>
        <taxon>Bacteria</taxon>
        <taxon>Pseudomonadati</taxon>
        <taxon>Pseudomonadota</taxon>
        <taxon>Alphaproteobacteria</taxon>
        <taxon>Sphingomonadales</taxon>
        <taxon>Sphingomonadaceae</taxon>
        <taxon>Sphingobium</taxon>
    </lineage>
</organism>
<proteinExistence type="predicted"/>
<evidence type="ECO:0000313" key="2">
    <source>
        <dbReference type="Proteomes" id="UP000015531"/>
    </source>
</evidence>
<dbReference type="AlphaFoldDB" id="T0J9B8"/>
<protein>
    <submittedName>
        <fullName evidence="1">Uncharacterized protein</fullName>
    </submittedName>
</protein>
<name>T0J9B8_9SPHN</name>
<reference evidence="1 2" key="1">
    <citation type="journal article" date="2013" name="Genome Announc.">
        <title>Draft Genome Sequence of Sphingobium lactosutens Strain DS20T, Isolated from a Hexachlorocyclohexane Dumpsite.</title>
        <authorList>
            <person name="Kumar R."/>
            <person name="Dwivedi V."/>
            <person name="Negi V."/>
            <person name="Khurana J.P."/>
            <person name="Lal R."/>
        </authorList>
    </citation>
    <scope>NUCLEOTIDE SEQUENCE [LARGE SCALE GENOMIC DNA]</scope>
    <source>
        <strain evidence="1 2">DS20</strain>
    </source>
</reference>
<comment type="caution">
    <text evidence="1">The sequence shown here is derived from an EMBL/GenBank/DDBJ whole genome shotgun (WGS) entry which is preliminary data.</text>
</comment>
<dbReference type="PATRIC" id="fig|1331060.3.peg.412"/>
<accession>T0J9B8</accession>
<sequence>MLEWLKSQIVRRKPYFRDLLDHMLRVLISTEK</sequence>
<gene>
    <name evidence="1" type="ORF">RLDS_02295</name>
</gene>
<dbReference type="EMBL" id="ATDP01000048">
    <property type="protein sequence ID" value="EQB18514.1"/>
    <property type="molecule type" value="Genomic_DNA"/>
</dbReference>
<evidence type="ECO:0000313" key="1">
    <source>
        <dbReference type="EMBL" id="EQB18514.1"/>
    </source>
</evidence>
<dbReference type="Proteomes" id="UP000015531">
    <property type="component" value="Unassembled WGS sequence"/>
</dbReference>
<keyword evidence="2" id="KW-1185">Reference proteome</keyword>